<proteinExistence type="predicted"/>
<sequence>MSNISDESRSCYAAVHLQCIGTQTNINNAEQRVSISTLQISPLTTSLNREEPLYGNLNCEVRLPSPQRKIESTLSCNALDEPAVLILNTDKATTTDETLALKETPQSPICRVHMTPFPTNLRTKYAKVVADNLSPEERWNLKRKLQKWSLKNNSKKQCVSMQSLFSSNPEKYSSEERKPKKAKLSFDNCDCYRDETILEEESPDMGSVGCYKNVMSRLKSKFMRRDSSFATYKTF</sequence>
<organism evidence="1 2">
    <name type="scientific">Oedothorax gibbosus</name>
    <dbReference type="NCBI Taxonomy" id="931172"/>
    <lineage>
        <taxon>Eukaryota</taxon>
        <taxon>Metazoa</taxon>
        <taxon>Ecdysozoa</taxon>
        <taxon>Arthropoda</taxon>
        <taxon>Chelicerata</taxon>
        <taxon>Arachnida</taxon>
        <taxon>Araneae</taxon>
        <taxon>Araneomorphae</taxon>
        <taxon>Entelegynae</taxon>
        <taxon>Araneoidea</taxon>
        <taxon>Linyphiidae</taxon>
        <taxon>Erigoninae</taxon>
        <taxon>Oedothorax</taxon>
    </lineage>
</organism>
<evidence type="ECO:0000313" key="2">
    <source>
        <dbReference type="Proteomes" id="UP000827092"/>
    </source>
</evidence>
<dbReference type="Proteomes" id="UP000827092">
    <property type="component" value="Unassembled WGS sequence"/>
</dbReference>
<dbReference type="AlphaFoldDB" id="A0AAV6W2I5"/>
<gene>
    <name evidence="1" type="ORF">JTE90_010410</name>
</gene>
<evidence type="ECO:0000313" key="1">
    <source>
        <dbReference type="EMBL" id="KAG8202043.1"/>
    </source>
</evidence>
<dbReference type="EMBL" id="JAFNEN010000001">
    <property type="protein sequence ID" value="KAG8202043.1"/>
    <property type="molecule type" value="Genomic_DNA"/>
</dbReference>
<comment type="caution">
    <text evidence="1">The sequence shown here is derived from an EMBL/GenBank/DDBJ whole genome shotgun (WGS) entry which is preliminary data.</text>
</comment>
<accession>A0AAV6W2I5</accession>
<protein>
    <submittedName>
        <fullName evidence="1">Uncharacterized protein</fullName>
    </submittedName>
</protein>
<name>A0AAV6W2I5_9ARAC</name>
<reference evidence="1 2" key="1">
    <citation type="journal article" date="2022" name="Nat. Ecol. Evol.">
        <title>A masculinizing supergene underlies an exaggerated male reproductive morph in a spider.</title>
        <authorList>
            <person name="Hendrickx F."/>
            <person name="De Corte Z."/>
            <person name="Sonet G."/>
            <person name="Van Belleghem S.M."/>
            <person name="Kostlbacher S."/>
            <person name="Vangestel C."/>
        </authorList>
    </citation>
    <scope>NUCLEOTIDE SEQUENCE [LARGE SCALE GENOMIC DNA]</scope>
    <source>
        <strain evidence="1">W744_W776</strain>
    </source>
</reference>
<keyword evidence="2" id="KW-1185">Reference proteome</keyword>